<dbReference type="EMBL" id="CDMY01000266">
    <property type="protein sequence ID" value="CEL98248.1"/>
    <property type="molecule type" value="Genomic_DNA"/>
</dbReference>
<feature type="transmembrane region" description="Helical" evidence="2">
    <location>
        <begin position="188"/>
        <end position="209"/>
    </location>
</feature>
<feature type="transmembrane region" description="Helical" evidence="2">
    <location>
        <begin position="399"/>
        <end position="424"/>
    </location>
</feature>
<organism evidence="3 4">
    <name type="scientific">Vitrella brassicaformis (strain CCMP3155)</name>
    <dbReference type="NCBI Taxonomy" id="1169540"/>
    <lineage>
        <taxon>Eukaryota</taxon>
        <taxon>Sar</taxon>
        <taxon>Alveolata</taxon>
        <taxon>Colpodellida</taxon>
        <taxon>Vitrellaceae</taxon>
        <taxon>Vitrella</taxon>
    </lineage>
</organism>
<dbReference type="AlphaFoldDB" id="A0A0G4ELF7"/>
<accession>A0A0G4ELF7</accession>
<feature type="transmembrane region" description="Helical" evidence="2">
    <location>
        <begin position="310"/>
        <end position="334"/>
    </location>
</feature>
<evidence type="ECO:0000313" key="4">
    <source>
        <dbReference type="Proteomes" id="UP000041254"/>
    </source>
</evidence>
<dbReference type="InParanoid" id="A0A0G4ELF7"/>
<dbReference type="Proteomes" id="UP000041254">
    <property type="component" value="Unassembled WGS sequence"/>
</dbReference>
<dbReference type="VEuPathDB" id="CryptoDB:Vbra_5185"/>
<gene>
    <name evidence="3" type="ORF">Vbra_5185</name>
</gene>
<keyword evidence="4" id="KW-1185">Reference proteome</keyword>
<name>A0A0G4ELF7_VITBC</name>
<feature type="region of interest" description="Disordered" evidence="1">
    <location>
        <begin position="74"/>
        <end position="93"/>
    </location>
</feature>
<feature type="transmembrane region" description="Helical" evidence="2">
    <location>
        <begin position="340"/>
        <end position="362"/>
    </location>
</feature>
<feature type="transmembrane region" description="Helical" evidence="2">
    <location>
        <begin position="374"/>
        <end position="393"/>
    </location>
</feature>
<keyword evidence="2" id="KW-0472">Membrane</keyword>
<dbReference type="PhylomeDB" id="A0A0G4ELF7"/>
<evidence type="ECO:0000256" key="2">
    <source>
        <dbReference type="SAM" id="Phobius"/>
    </source>
</evidence>
<protein>
    <submittedName>
        <fullName evidence="3">Uncharacterized protein</fullName>
    </submittedName>
</protein>
<evidence type="ECO:0000313" key="3">
    <source>
        <dbReference type="EMBL" id="CEL98248.1"/>
    </source>
</evidence>
<feature type="transmembrane region" description="Helical" evidence="2">
    <location>
        <begin position="130"/>
        <end position="153"/>
    </location>
</feature>
<keyword evidence="2" id="KW-0812">Transmembrane</keyword>
<evidence type="ECO:0000256" key="1">
    <source>
        <dbReference type="SAM" id="MobiDB-lite"/>
    </source>
</evidence>
<feature type="transmembrane region" description="Helical" evidence="2">
    <location>
        <begin position="215"/>
        <end position="234"/>
    </location>
</feature>
<sequence length="448" mass="48593">MLSPISDEISSWSACHSFLATASQASSATAVSPRSVVIDVLGSATPASAASTADSSGGVGPLFPSQRSSQVCVAAGDRSPSPSGSVNDDAKKAAAQPPGKYLVMDLVADVWGRERRLRFYLPDVPAKMGLCWTLSFLGGFWLFLIAAITIVLVPESKWASMYAMSGIVGDPMLLATVNLLYPYGTYRNLAVQVVALIYGVLVTACVLVYTPFGYAATLLVLCIYMGLVTPCFALNAQPRLFTDEDHALERLHGSRWLSRVSSLYGLVDVPCTRLLTASGHVWADQNRLFPLIRKCVPWMRGMDALDFCQLLKYIAYMLTIVDFMSDLVVGMGMIQHDLVWPGVSILILCQVDNLSAIVAYFIRQRATLRQHACLFAASLFEVPILVMTILYGPGMTDRVTMVVAITATCSTIFIKGLAVLNSLMERLPKTKKEMTPKWPDGGSLSGSF</sequence>
<proteinExistence type="predicted"/>
<feature type="transmembrane region" description="Helical" evidence="2">
    <location>
        <begin position="159"/>
        <end position="181"/>
    </location>
</feature>
<reference evidence="3 4" key="1">
    <citation type="submission" date="2014-11" db="EMBL/GenBank/DDBJ databases">
        <authorList>
            <person name="Zhu J."/>
            <person name="Qi W."/>
            <person name="Song R."/>
        </authorList>
    </citation>
    <scope>NUCLEOTIDE SEQUENCE [LARGE SCALE GENOMIC DNA]</scope>
</reference>
<keyword evidence="2" id="KW-1133">Transmembrane helix</keyword>